<evidence type="ECO:0000256" key="16">
    <source>
        <dbReference type="ARBA" id="ARBA00022853"/>
    </source>
</evidence>
<dbReference type="CDD" id="cd19173">
    <property type="entry name" value="SET_NSD"/>
    <property type="match status" value="1"/>
</dbReference>
<dbReference type="Pfam" id="PF17982">
    <property type="entry name" value="C5HCH"/>
    <property type="match status" value="1"/>
</dbReference>
<keyword evidence="16" id="KW-0156">Chromatin regulator</keyword>
<keyword evidence="7" id="KW-0597">Phosphoprotein</keyword>
<dbReference type="InterPro" id="IPR001965">
    <property type="entry name" value="Znf_PHD"/>
</dbReference>
<evidence type="ECO:0000256" key="9">
    <source>
        <dbReference type="ARBA" id="ARBA00022679"/>
    </source>
</evidence>
<evidence type="ECO:0000256" key="12">
    <source>
        <dbReference type="ARBA" id="ARBA00022737"/>
    </source>
</evidence>
<evidence type="ECO:0000256" key="11">
    <source>
        <dbReference type="ARBA" id="ARBA00022723"/>
    </source>
</evidence>
<dbReference type="SUPFAM" id="SSF47095">
    <property type="entry name" value="HMG-box"/>
    <property type="match status" value="1"/>
</dbReference>
<dbReference type="PANTHER" id="PTHR22884">
    <property type="entry name" value="SET DOMAIN PROTEINS"/>
    <property type="match status" value="1"/>
</dbReference>
<feature type="compositionally biased region" description="Polar residues" evidence="26">
    <location>
        <begin position="443"/>
        <end position="472"/>
    </location>
</feature>
<dbReference type="InterPro" id="IPR006560">
    <property type="entry name" value="AWS_dom"/>
</dbReference>
<feature type="domain" description="PWWP" evidence="29">
    <location>
        <begin position="1404"/>
        <end position="1466"/>
    </location>
</feature>
<keyword evidence="12" id="KW-0677">Repeat</keyword>
<dbReference type="Pfam" id="PF17907">
    <property type="entry name" value="AWS"/>
    <property type="match status" value="1"/>
</dbReference>
<feature type="compositionally biased region" description="Polar residues" evidence="26">
    <location>
        <begin position="837"/>
        <end position="848"/>
    </location>
</feature>
<dbReference type="GO" id="GO:0032259">
    <property type="term" value="P:methylation"/>
    <property type="evidence" value="ECO:0007669"/>
    <property type="project" value="UniProtKB-KW"/>
</dbReference>
<dbReference type="FunFam" id="3.30.40.10:FF:000025">
    <property type="entry name" value="Histone-lysine N-methyltransferase"/>
    <property type="match status" value="1"/>
</dbReference>
<evidence type="ECO:0000259" key="27">
    <source>
        <dbReference type="PROSITE" id="PS50016"/>
    </source>
</evidence>
<comment type="subcellular location">
    <subcellularLocation>
        <location evidence="2">Chromosome</location>
    </subcellularLocation>
    <subcellularLocation>
        <location evidence="1">Nucleus</location>
    </subcellularLocation>
</comment>
<dbReference type="PROSITE" id="PS50280">
    <property type="entry name" value="SET"/>
    <property type="match status" value="1"/>
</dbReference>
<dbReference type="RefSeq" id="XP_032807820.1">
    <property type="nucleotide sequence ID" value="XM_032951929.1"/>
</dbReference>
<dbReference type="GO" id="GO:0140954">
    <property type="term" value="F:histone H3K36 dimethyltransferase activity"/>
    <property type="evidence" value="ECO:0007669"/>
    <property type="project" value="UniProtKB-EC"/>
</dbReference>
<dbReference type="InterPro" id="IPR013083">
    <property type="entry name" value="Znf_RING/FYVE/PHD"/>
</dbReference>
<dbReference type="InterPro" id="IPR003616">
    <property type="entry name" value="Post-SET_dom"/>
</dbReference>
<feature type="domain" description="PWWP" evidence="29">
    <location>
        <begin position="504"/>
        <end position="570"/>
    </location>
</feature>
<dbReference type="SUPFAM" id="SSF57903">
    <property type="entry name" value="FYVE/PHD zinc finger"/>
    <property type="match status" value="3"/>
</dbReference>
<evidence type="ECO:0000256" key="26">
    <source>
        <dbReference type="SAM" id="MobiDB-lite"/>
    </source>
</evidence>
<comment type="catalytic activity">
    <reaction evidence="21">
        <text>L-lysyl(36)-[histone H3] + 2 S-adenosyl-L-methionine = N(6),N(6)-dimethyl-L-lysyl(36)-[histone H3] + 2 S-adenosyl-L-homocysteine + 2 H(+)</text>
        <dbReference type="Rhea" id="RHEA:60308"/>
        <dbReference type="Rhea" id="RHEA-COMP:9785"/>
        <dbReference type="Rhea" id="RHEA-COMP:9787"/>
        <dbReference type="ChEBI" id="CHEBI:15378"/>
        <dbReference type="ChEBI" id="CHEBI:29969"/>
        <dbReference type="ChEBI" id="CHEBI:57856"/>
        <dbReference type="ChEBI" id="CHEBI:59789"/>
        <dbReference type="ChEBI" id="CHEBI:61976"/>
        <dbReference type="EC" id="2.1.1.357"/>
    </reaction>
</comment>
<evidence type="ECO:0000259" key="30">
    <source>
        <dbReference type="PROSITE" id="PS50868"/>
    </source>
</evidence>
<dbReference type="SUPFAM" id="SSF63748">
    <property type="entry name" value="Tudor/PWWP/MBT"/>
    <property type="match status" value="2"/>
</dbReference>
<feature type="domain" description="PHD-type" evidence="27">
    <location>
        <begin position="1190"/>
        <end position="1236"/>
    </location>
</feature>
<dbReference type="SMART" id="SM00317">
    <property type="entry name" value="SET"/>
    <property type="match status" value="1"/>
</dbReference>
<evidence type="ECO:0000313" key="32">
    <source>
        <dbReference type="Proteomes" id="UP001318040"/>
    </source>
</evidence>
<feature type="compositionally biased region" description="Polar residues" evidence="26">
    <location>
        <begin position="417"/>
        <end position="436"/>
    </location>
</feature>
<evidence type="ECO:0000259" key="28">
    <source>
        <dbReference type="PROSITE" id="PS50280"/>
    </source>
</evidence>
<dbReference type="Pfam" id="PF23011">
    <property type="entry name" value="PHD-1st_NSD"/>
    <property type="match status" value="2"/>
</dbReference>
<feature type="region of interest" description="Disordered" evidence="26">
    <location>
        <begin position="728"/>
        <end position="779"/>
    </location>
</feature>
<dbReference type="InterPro" id="IPR001214">
    <property type="entry name" value="SET_dom"/>
</dbReference>
<dbReference type="CDD" id="cd21991">
    <property type="entry name" value="HMG-box_NSD2"/>
    <property type="match status" value="1"/>
</dbReference>
<dbReference type="InterPro" id="IPR011011">
    <property type="entry name" value="Znf_FYVE_PHD"/>
</dbReference>
<feature type="region of interest" description="Disordered" evidence="26">
    <location>
        <begin position="1500"/>
        <end position="1521"/>
    </location>
</feature>
<evidence type="ECO:0000256" key="5">
    <source>
        <dbReference type="ARBA" id="ARBA00022491"/>
    </source>
</evidence>
<dbReference type="SMART" id="SM00570">
    <property type="entry name" value="AWS"/>
    <property type="match status" value="1"/>
</dbReference>
<dbReference type="InterPro" id="IPR019787">
    <property type="entry name" value="Znf_PHD-finger"/>
</dbReference>
<dbReference type="InterPro" id="IPR047443">
    <property type="entry name" value="HMG-box_NSD2"/>
</dbReference>
<dbReference type="InterPro" id="IPR036910">
    <property type="entry name" value="HMG_box_dom_sf"/>
</dbReference>
<keyword evidence="17" id="KW-0805">Transcription regulation</keyword>
<dbReference type="InterPro" id="IPR019786">
    <property type="entry name" value="Zinc_finger_PHD-type_CS"/>
</dbReference>
<dbReference type="FunFam" id="3.30.40.10:FF:000106">
    <property type="entry name" value="Histone-lysine N-methyltransferase"/>
    <property type="match status" value="1"/>
</dbReference>
<dbReference type="Proteomes" id="UP001318040">
    <property type="component" value="Chromosome 11"/>
</dbReference>
<dbReference type="Pfam" id="PF00855">
    <property type="entry name" value="PWWP"/>
    <property type="match status" value="2"/>
</dbReference>
<feature type="region of interest" description="Disordered" evidence="26">
    <location>
        <begin position="1013"/>
        <end position="1185"/>
    </location>
</feature>
<evidence type="ECO:0000256" key="7">
    <source>
        <dbReference type="ARBA" id="ARBA00022553"/>
    </source>
</evidence>
<evidence type="ECO:0000256" key="17">
    <source>
        <dbReference type="ARBA" id="ARBA00023015"/>
    </source>
</evidence>
<dbReference type="InterPro" id="IPR059153">
    <property type="entry name" value="NSD_PHD-1st"/>
</dbReference>
<dbReference type="RefSeq" id="XP_032807821.1">
    <property type="nucleotide sequence ID" value="XM_032951930.1"/>
</dbReference>
<evidence type="ECO:0000256" key="23">
    <source>
        <dbReference type="ARBA" id="ARBA00080495"/>
    </source>
</evidence>
<dbReference type="GO" id="GO:0006355">
    <property type="term" value="P:regulation of DNA-templated transcription"/>
    <property type="evidence" value="ECO:0007669"/>
    <property type="project" value="UniProtKB-ARBA"/>
</dbReference>
<evidence type="ECO:0000256" key="25">
    <source>
        <dbReference type="PROSITE-ProRule" id="PRU00146"/>
    </source>
</evidence>
<evidence type="ECO:0000313" key="34">
    <source>
        <dbReference type="RefSeq" id="XP_032807820.1"/>
    </source>
</evidence>
<keyword evidence="10" id="KW-0949">S-adenosyl-L-methionine</keyword>
<dbReference type="CDD" id="cd15658">
    <property type="entry name" value="PHD4_NSD3"/>
    <property type="match status" value="1"/>
</dbReference>
<evidence type="ECO:0000256" key="21">
    <source>
        <dbReference type="ARBA" id="ARBA00050654"/>
    </source>
</evidence>
<dbReference type="KEGG" id="pmrn:116941181"/>
<feature type="domain" description="Post-SET" evidence="30">
    <location>
        <begin position="1714"/>
        <end position="1730"/>
    </location>
</feature>
<feature type="region of interest" description="Disordered" evidence="26">
    <location>
        <begin position="797"/>
        <end position="925"/>
    </location>
</feature>
<evidence type="ECO:0000256" key="10">
    <source>
        <dbReference type="ARBA" id="ARBA00022691"/>
    </source>
</evidence>
<name>A0AAJ7SYD3_PETMA</name>
<organism evidence="32 34">
    <name type="scientific">Petromyzon marinus</name>
    <name type="common">Sea lamprey</name>
    <dbReference type="NCBI Taxonomy" id="7757"/>
    <lineage>
        <taxon>Eukaryota</taxon>
        <taxon>Metazoa</taxon>
        <taxon>Chordata</taxon>
        <taxon>Craniata</taxon>
        <taxon>Vertebrata</taxon>
        <taxon>Cyclostomata</taxon>
        <taxon>Hyperoartia</taxon>
        <taxon>Petromyzontiformes</taxon>
        <taxon>Petromyzontidae</taxon>
        <taxon>Petromyzon</taxon>
    </lineage>
</organism>
<feature type="compositionally biased region" description="Basic residues" evidence="26">
    <location>
        <begin position="476"/>
        <end position="489"/>
    </location>
</feature>
<evidence type="ECO:0000313" key="33">
    <source>
        <dbReference type="RefSeq" id="XP_032807819.1"/>
    </source>
</evidence>
<keyword evidence="4" id="KW-0158">Chromosome</keyword>
<feature type="domain" description="PHD-type" evidence="27">
    <location>
        <begin position="1355"/>
        <end position="1399"/>
    </location>
</feature>
<sequence>MEGSSLNRALPLPPLLVRSLLPAAPALCGDQGWGPAPRNGHSDYAGPARDSAFLPPGFCTGLDEARELQQHRQQQAEDVGVRGEEEDGEPCPPVPQKSTSPEIRLRITKTYLNGKAQFEAALCNAGQQGAEEDEDAGDLPPELDPRQAQRALRELSLLHRAEETAAEPAERSLLARVAERHEPREPRAFAAPGSLGPEGRASAALTSLAERVWGHGACGSAEPDAARRGLFSLDPWAVEPRHGPSGQSGNPLQHRGLVQPTPHSQPGHLLQPGPSLHHTPFFQHAPFSQPRSSLQSLFTLQAGSTLPPGPSLQSASTSPPMPFFQTESMLPLPRIGQPEPTLHPGPGHHTGSVHHAGPIHHPGPSLHTGPSHQPEPTIQSGSSLRATPTSHLVPSLHSGPTRQCVSTLQPMPVIHSEPSNHTGASLQSEPGIQSEPSLKPASSLHSPPTLQSGSSTTPGPSLQVESSPQPESSLRPRSRARPGPKRKGVVGRGKQCRAPMRHIPGDLVWSKVAGHPWWPCVVTSDPNVGSHTRVKEYAKSTVRHYHIVLLGGGVVQRTWVADKSTVPFEGQHQFEQLQGDAPWGGSAVNEASGPKLSKHFSAKVRAQWEEGMAEVAKAQPLSCDERHDAYSRPTYDGPGASGSPRATAPTSPAPPANCSKLDLQARADTEQKGGQSGHAAERNGRQSPRSSDSPGSGTGPTLPNFFSSHMFPSSISNIQQLVNSQQLFPNTSNNHSESGSRRGGASRPRIRKRQGASDASRPTASLRQQQQQLQIDADKVPPPAAVDTIIAQGSKQLVVQPTTGRQRSRPSAGTASKSTSTSRNRQSAAGSSCKLPGTSSAPVSSGCTGTEAATEGIVSSAAGGAAMRNGKKRQRRVRAPASVKSAAGASVPKRALRKRDRKTSAGRVAVRPEGSKQGDGAQAAARMDVTGASAACVVTGEASSAAAVPDPAVSKKKKSNPPPQGSKRSEMALARYNYFCQKHRPQIMHDHADASEEEVELILRAQWDTLSERQKYRYRPPTKPTATGDEDSGDSAKRQRRPTKKLLESTGDFAEESPRKKSKKDLKDMYHPSSHIDKSRSAGTEDTTSPESYSAPAPPTGPSEVSQLADACKPLKKRNRASAPEASSCPVPLKEKAASGDTGSAQESEVSEEGQVEGPAEDEESADLSLATVSSHKRSERGGGGAAKKESVCQICEKTGELILCEGQCCSAFHLSCMELDTVPSGKFMCSECKSGVHTCFDCKEPGADLKRCLAPLCGKFYHVECVRRLSGTVLEGKGFRCSLHVCLACHISQPDNPRAFRGGRLMRCVRCPVAYHTGDNCIAAGSTILASNSIVCPKHFAAQKGCNHHSHVNVSWCFVCSRGGKLLCCEACPAAFHPECLCMDMPEGSWYCNDCKAGRRPHYRDVVWVKVGSYRWWPAEVCNPRSLPTNILTLRHSLGEFPVRFFGSHDFFWTYQARVFPYLEGDKGSTANRTKGINRIFKQALQEAASRFQDLKMVKAQKEAQENERNQRKPPPYKHVKVNKPVGRVQIYAADLSEIPRCNCKPADESPCGLDSECLNRMLLYECHPTVCPAGHRCHNQCFNKRIYPDAEIFRSENKGWGLRAKANIKKGEFVNEYVGELIDEEECRARIKHAHEHHLTNFYMLTIDKDRIIDAGPKGNFSRFMNHSCQPNCETQKWTVNGDTRVGLFAVSDIPCGTELTFNYNLDCLGNEKTVCMCGAPNCSGFLGVRPKSAVVDKKPKRKYRKRKVRADKVHDSECYRCKDGGELVMCDHRNCTKTFHLACLNLGTLPEGKWECPWHVCDVCGKTAVAFCQICPSSFCKQHSLGALRRSSDGHHRCFAEHEFDKVTAAPAIPPPEEPPSAAPEKRRHRNSVPTETTTAAEKDCVGQKQYAGSRLPPGVKAARGKGEMRAARAAKRPSPVEEAQPYLGFPDVSIPAGFSDMDISSDVCLQDMAAADEDAECLSDVGDVGARADCLRDAMLGEGRGCLSRGGPLSLTGMRIVEISSTKRAGCTAQDLCGSGVEEEEEQGACLPEPLTLEQHHNHHLQQIVSARRGPFYPDLLHGTRRGGGTELCLADGLSEIASIERVCVGEAGEVTGVERVRMGEVTGVERVRVPGVVGGAGLGEIASVERVCVTSAGIARTERVDMSDLLGPDGGFFPAAMMGRRCLPDFSMGELPGPGPHGCLQDVGLRDLAAQEPVCLSDFSMSEILSDQDVCLSDVNMKTQSLWGP</sequence>
<keyword evidence="8" id="KW-0489">Methyltransferase</keyword>
<keyword evidence="6" id="KW-1017">Isopeptide bond</keyword>
<feature type="region of interest" description="Disordered" evidence="26">
    <location>
        <begin position="301"/>
        <end position="497"/>
    </location>
</feature>
<evidence type="ECO:0000256" key="14">
    <source>
        <dbReference type="ARBA" id="ARBA00022833"/>
    </source>
</evidence>
<keyword evidence="15" id="KW-0832">Ubl conjugation</keyword>
<protein>
    <recommendedName>
        <fullName evidence="3">Histone-lysine N-methyltransferase, H3 lysine-36 specific</fullName>
        <ecNumber evidence="22">2.1.1.357</ecNumber>
    </recommendedName>
    <alternativeName>
        <fullName evidence="23">H3-K36-HMTase</fullName>
    </alternativeName>
    <alternativeName>
        <fullName evidence="24">Nuclear receptor-binding SET domain-containing protein 1</fullName>
    </alternativeName>
</protein>
<dbReference type="SUPFAM" id="SSF82199">
    <property type="entry name" value="SET domain"/>
    <property type="match status" value="1"/>
</dbReference>
<feature type="region of interest" description="Disordered" evidence="26">
    <location>
        <begin position="1852"/>
        <end position="1887"/>
    </location>
</feature>
<dbReference type="FunFam" id="3.30.40.10:FF:000093">
    <property type="entry name" value="Histone-lysine N-methyltransferase"/>
    <property type="match status" value="1"/>
</dbReference>
<dbReference type="Pfam" id="PF22908">
    <property type="entry name" value="PHD_NSD"/>
    <property type="match status" value="1"/>
</dbReference>
<dbReference type="RefSeq" id="XP_032807819.1">
    <property type="nucleotide sequence ID" value="XM_032951928.1"/>
</dbReference>
<dbReference type="InterPro" id="IPR041306">
    <property type="entry name" value="C5HCH"/>
</dbReference>
<dbReference type="Pfam" id="PF00856">
    <property type="entry name" value="SET"/>
    <property type="match status" value="1"/>
</dbReference>
<dbReference type="Gene3D" id="2.170.270.10">
    <property type="entry name" value="SET domain"/>
    <property type="match status" value="1"/>
</dbReference>
<feature type="compositionally biased region" description="Acidic residues" evidence="26">
    <location>
        <begin position="1149"/>
        <end position="1166"/>
    </location>
</feature>
<evidence type="ECO:0000256" key="24">
    <source>
        <dbReference type="ARBA" id="ARBA00081785"/>
    </source>
</evidence>
<dbReference type="InterPro" id="IPR055198">
    <property type="entry name" value="NSD_PHD"/>
</dbReference>
<dbReference type="GO" id="GO:0003712">
    <property type="term" value="F:transcription coregulator activity"/>
    <property type="evidence" value="ECO:0007669"/>
    <property type="project" value="UniProtKB-ARBA"/>
</dbReference>
<dbReference type="Gene3D" id="1.10.30.10">
    <property type="entry name" value="High mobility group box domain"/>
    <property type="match status" value="1"/>
</dbReference>
<dbReference type="InterPro" id="IPR050777">
    <property type="entry name" value="SET2_Histone-Lys_MeTrsfase"/>
</dbReference>
<dbReference type="InterPro" id="IPR055197">
    <property type="entry name" value="PHDvar_NSD"/>
</dbReference>
<dbReference type="Gene3D" id="3.30.40.10">
    <property type="entry name" value="Zinc/RING finger domain, C3HC4 (zinc finger)"/>
    <property type="match status" value="4"/>
</dbReference>
<dbReference type="GO" id="GO:0005694">
    <property type="term" value="C:chromosome"/>
    <property type="evidence" value="ECO:0007669"/>
    <property type="project" value="UniProtKB-SubCell"/>
</dbReference>
<dbReference type="EC" id="2.1.1.357" evidence="22"/>
<reference evidence="33 34" key="1">
    <citation type="submission" date="2025-04" db="UniProtKB">
        <authorList>
            <consortium name="RefSeq"/>
        </authorList>
    </citation>
    <scope>IDENTIFICATION</scope>
    <source>
        <tissue evidence="33 34">Sperm</tissue>
    </source>
</reference>
<dbReference type="PROSITE" id="PS01359">
    <property type="entry name" value="ZF_PHD_1"/>
    <property type="match status" value="1"/>
</dbReference>
<dbReference type="SMART" id="SM00249">
    <property type="entry name" value="PHD"/>
    <property type="match status" value="5"/>
</dbReference>
<gene>
    <name evidence="33 34 35" type="primary">LOC116941181</name>
</gene>
<keyword evidence="11" id="KW-0479">Metal-binding</keyword>
<feature type="compositionally biased region" description="Low complexity" evidence="26">
    <location>
        <begin position="811"/>
        <end position="822"/>
    </location>
</feature>
<feature type="region of interest" description="Disordered" evidence="26">
    <location>
        <begin position="618"/>
        <end position="708"/>
    </location>
</feature>
<keyword evidence="32" id="KW-1185">Reference proteome</keyword>
<dbReference type="PROSITE" id="PS50812">
    <property type="entry name" value="PWWP"/>
    <property type="match status" value="2"/>
</dbReference>
<keyword evidence="18" id="KW-0010">Activator</keyword>
<keyword evidence="19" id="KW-0804">Transcription</keyword>
<dbReference type="PROSITE" id="PS50868">
    <property type="entry name" value="POST_SET"/>
    <property type="match status" value="1"/>
</dbReference>
<feature type="region of interest" description="Disordered" evidence="26">
    <location>
        <begin position="944"/>
        <end position="970"/>
    </location>
</feature>
<dbReference type="FunFam" id="2.30.30.140:FF:000004">
    <property type="entry name" value="Histone-lysine N-methyltransferase"/>
    <property type="match status" value="1"/>
</dbReference>
<dbReference type="Gene3D" id="2.30.30.140">
    <property type="match status" value="2"/>
</dbReference>
<dbReference type="InterPro" id="IPR046341">
    <property type="entry name" value="SET_dom_sf"/>
</dbReference>
<dbReference type="PROSITE" id="PS51215">
    <property type="entry name" value="AWS"/>
    <property type="match status" value="1"/>
</dbReference>
<feature type="compositionally biased region" description="Pro residues" evidence="26">
    <location>
        <begin position="1855"/>
        <end position="1865"/>
    </location>
</feature>
<evidence type="ECO:0000256" key="8">
    <source>
        <dbReference type="ARBA" id="ARBA00022603"/>
    </source>
</evidence>
<feature type="compositionally biased region" description="Basic residues" evidence="26">
    <location>
        <begin position="869"/>
        <end position="878"/>
    </location>
</feature>
<proteinExistence type="predicted"/>
<feature type="compositionally biased region" description="Polar residues" evidence="26">
    <location>
        <begin position="368"/>
        <end position="409"/>
    </location>
</feature>
<evidence type="ECO:0000256" key="3">
    <source>
        <dbReference type="ARBA" id="ARBA00018028"/>
    </source>
</evidence>
<keyword evidence="20" id="KW-0539">Nucleus</keyword>
<feature type="domain" description="SET" evidence="28">
    <location>
        <begin position="1590"/>
        <end position="1707"/>
    </location>
</feature>
<dbReference type="GO" id="GO:0016922">
    <property type="term" value="F:nuclear receptor binding"/>
    <property type="evidence" value="ECO:0007669"/>
    <property type="project" value="UniProtKB-ARBA"/>
</dbReference>
<accession>A0AAJ7SYD3</accession>
<dbReference type="CTD" id="7468"/>
<evidence type="ECO:0000256" key="22">
    <source>
        <dbReference type="ARBA" id="ARBA00066810"/>
    </source>
</evidence>
<evidence type="ECO:0000256" key="2">
    <source>
        <dbReference type="ARBA" id="ARBA00004286"/>
    </source>
</evidence>
<evidence type="ECO:0000256" key="15">
    <source>
        <dbReference type="ARBA" id="ARBA00022843"/>
    </source>
</evidence>
<evidence type="ECO:0000256" key="6">
    <source>
        <dbReference type="ARBA" id="ARBA00022499"/>
    </source>
</evidence>
<evidence type="ECO:0000256" key="13">
    <source>
        <dbReference type="ARBA" id="ARBA00022771"/>
    </source>
</evidence>
<keyword evidence="5" id="KW-0678">Repressor</keyword>
<feature type="region of interest" description="Disordered" evidence="26">
    <location>
        <begin position="236"/>
        <end position="288"/>
    </location>
</feature>
<evidence type="ECO:0000256" key="19">
    <source>
        <dbReference type="ARBA" id="ARBA00023163"/>
    </source>
</evidence>
<evidence type="ECO:0000313" key="35">
    <source>
        <dbReference type="RefSeq" id="XP_032807821.1"/>
    </source>
</evidence>
<dbReference type="InterPro" id="IPR047458">
    <property type="entry name" value="PHD4_NSD3"/>
</dbReference>
<dbReference type="SMART" id="SM00293">
    <property type="entry name" value="PWWP"/>
    <property type="match status" value="1"/>
</dbReference>
<dbReference type="CDD" id="cd15568">
    <property type="entry name" value="PHD5_NSD"/>
    <property type="match status" value="1"/>
</dbReference>
<evidence type="ECO:0000256" key="20">
    <source>
        <dbReference type="ARBA" id="ARBA00023242"/>
    </source>
</evidence>
<evidence type="ECO:0000256" key="4">
    <source>
        <dbReference type="ARBA" id="ARBA00022454"/>
    </source>
</evidence>
<dbReference type="GO" id="GO:0005654">
    <property type="term" value="C:nucleoplasm"/>
    <property type="evidence" value="ECO:0007669"/>
    <property type="project" value="UniProtKB-ARBA"/>
</dbReference>
<dbReference type="PROSITE" id="PS50016">
    <property type="entry name" value="ZF_PHD_2"/>
    <property type="match status" value="2"/>
</dbReference>
<dbReference type="InterPro" id="IPR000313">
    <property type="entry name" value="PWWP_dom"/>
</dbReference>
<dbReference type="Pfam" id="PF23004">
    <property type="entry name" value="PHDvar_NSD"/>
    <property type="match status" value="1"/>
</dbReference>
<evidence type="ECO:0000256" key="1">
    <source>
        <dbReference type="ARBA" id="ARBA00004123"/>
    </source>
</evidence>
<feature type="region of interest" description="Disordered" evidence="26">
    <location>
        <begin position="67"/>
        <end position="103"/>
    </location>
</feature>
<dbReference type="GeneID" id="116941181"/>
<feature type="compositionally biased region" description="Polar residues" evidence="26">
    <location>
        <begin position="1081"/>
        <end position="1092"/>
    </location>
</feature>
<evidence type="ECO:0000259" key="29">
    <source>
        <dbReference type="PROSITE" id="PS50812"/>
    </source>
</evidence>
<dbReference type="FunFam" id="2.170.270.10:FF:000002">
    <property type="entry name" value="Histone-lysine N-methyltransferase"/>
    <property type="match status" value="1"/>
</dbReference>
<feature type="compositionally biased region" description="Low complexity" evidence="26">
    <location>
        <begin position="685"/>
        <end position="703"/>
    </location>
</feature>
<keyword evidence="9" id="KW-0808">Transferase</keyword>
<keyword evidence="13 25" id="KW-0863">Zinc-finger</keyword>
<dbReference type="FunFam" id="3.30.40.10:FF:000201">
    <property type="entry name" value="Histone-lysine N-methyltransferase"/>
    <property type="match status" value="1"/>
</dbReference>
<dbReference type="SMART" id="SM00508">
    <property type="entry name" value="PostSET"/>
    <property type="match status" value="1"/>
</dbReference>
<evidence type="ECO:0000256" key="18">
    <source>
        <dbReference type="ARBA" id="ARBA00023159"/>
    </source>
</evidence>
<feature type="compositionally biased region" description="Basic and acidic residues" evidence="26">
    <location>
        <begin position="1500"/>
        <end position="1512"/>
    </location>
</feature>
<dbReference type="GO" id="GO:0008270">
    <property type="term" value="F:zinc ion binding"/>
    <property type="evidence" value="ECO:0007669"/>
    <property type="project" value="UniProtKB-KW"/>
</dbReference>
<keyword evidence="14" id="KW-0862">Zinc</keyword>
<feature type="domain" description="AWS" evidence="31">
    <location>
        <begin position="1538"/>
        <end position="1588"/>
    </location>
</feature>
<feature type="compositionally biased region" description="Basic and acidic residues" evidence="26">
    <location>
        <begin position="1065"/>
        <end position="1080"/>
    </location>
</feature>
<feature type="compositionally biased region" description="Low complexity" evidence="26">
    <location>
        <begin position="641"/>
        <end position="650"/>
    </location>
</feature>
<evidence type="ECO:0000259" key="31">
    <source>
        <dbReference type="PROSITE" id="PS51215"/>
    </source>
</evidence>